<dbReference type="CDD" id="cd13665">
    <property type="entry name" value="PBP2_TRAP_Dctp3_4"/>
    <property type="match status" value="1"/>
</dbReference>
<dbReference type="AlphaFoldDB" id="A0A0D0Q5S8"/>
<dbReference type="GO" id="GO:0042597">
    <property type="term" value="C:periplasmic space"/>
    <property type="evidence" value="ECO:0007669"/>
    <property type="project" value="UniProtKB-SubCell"/>
</dbReference>
<evidence type="ECO:0000256" key="2">
    <source>
        <dbReference type="ARBA" id="ARBA00022729"/>
    </source>
</evidence>
<comment type="subcellular location">
    <subcellularLocation>
        <location evidence="1">Periplasm</location>
    </subcellularLocation>
</comment>
<dbReference type="STRING" id="1123501.Wenmar_01404"/>
<dbReference type="GO" id="GO:0055085">
    <property type="term" value="P:transmembrane transport"/>
    <property type="evidence" value="ECO:0007669"/>
    <property type="project" value="InterPro"/>
</dbReference>
<keyword evidence="3" id="KW-0574">Periplasm</keyword>
<evidence type="ECO:0000256" key="4">
    <source>
        <dbReference type="SAM" id="SignalP"/>
    </source>
</evidence>
<dbReference type="OrthoDB" id="7822595at2"/>
<evidence type="ECO:0000313" key="6">
    <source>
        <dbReference type="Proteomes" id="UP000035100"/>
    </source>
</evidence>
<sequence length="340" mass="36891">MTKTTIRLAAASALALTAAGASADVNLRLSSWVPAQHALQTTGFEPWLASIEEASGGTITSTIFPAQQLGSALDHYDMARDGIADITYVNPGYQPGRFPVIALGETPFHVADAAEGSAAFDRWYREYAAQEMPDIHFCMAFLHDPGTLHTTTEVLLPSDLEGMTIRPGNATMGRMLNLLGAASVQVPAPEAREVIARGAAEGLTFPWDSVWLFGIDSETKFHLDMDLYATTFVLAMNQATYDGMTPEEQAVMDEHCTSEWAGRLAAGWAEQEASGRDKALADDTHVVHEPTADEMAAWREATAPLLDEWRTEVNDAGYDADAIYQRFTDEMSAADALVQQ</sequence>
<dbReference type="NCBIfam" id="NF037995">
    <property type="entry name" value="TRAP_S1"/>
    <property type="match status" value="1"/>
</dbReference>
<dbReference type="EMBL" id="AONG01000008">
    <property type="protein sequence ID" value="KIQ69834.1"/>
    <property type="molecule type" value="Genomic_DNA"/>
</dbReference>
<gene>
    <name evidence="5" type="ORF">Wenmar_01404</name>
</gene>
<keyword evidence="2 4" id="KW-0732">Signal</keyword>
<dbReference type="Proteomes" id="UP000035100">
    <property type="component" value="Unassembled WGS sequence"/>
</dbReference>
<reference evidence="5 6" key="1">
    <citation type="submission" date="2013-01" db="EMBL/GenBank/DDBJ databases">
        <authorList>
            <person name="Fiebig A."/>
            <person name="Goeker M."/>
            <person name="Klenk H.-P.P."/>
        </authorList>
    </citation>
    <scope>NUCLEOTIDE SEQUENCE [LARGE SCALE GENOMIC DNA]</scope>
    <source>
        <strain evidence="5 6">DSM 24838</strain>
    </source>
</reference>
<dbReference type="InterPro" id="IPR018389">
    <property type="entry name" value="DctP_fam"/>
</dbReference>
<evidence type="ECO:0000256" key="3">
    <source>
        <dbReference type="ARBA" id="ARBA00022764"/>
    </source>
</evidence>
<feature type="chain" id="PRO_5002219195" evidence="4">
    <location>
        <begin position="24"/>
        <end position="340"/>
    </location>
</feature>
<dbReference type="Gene3D" id="3.40.190.170">
    <property type="entry name" value="Bacterial extracellular solute-binding protein, family 7"/>
    <property type="match status" value="1"/>
</dbReference>
<evidence type="ECO:0000256" key="1">
    <source>
        <dbReference type="ARBA" id="ARBA00004418"/>
    </source>
</evidence>
<dbReference type="PATRIC" id="fig|1123501.6.peg.1491"/>
<organism evidence="5 6">
    <name type="scientific">Wenxinia marina DSM 24838</name>
    <dbReference type="NCBI Taxonomy" id="1123501"/>
    <lineage>
        <taxon>Bacteria</taxon>
        <taxon>Pseudomonadati</taxon>
        <taxon>Pseudomonadota</taxon>
        <taxon>Alphaproteobacteria</taxon>
        <taxon>Rhodobacterales</taxon>
        <taxon>Roseobacteraceae</taxon>
        <taxon>Wenxinia</taxon>
    </lineage>
</organism>
<dbReference type="PANTHER" id="PTHR33376">
    <property type="match status" value="1"/>
</dbReference>
<dbReference type="Pfam" id="PF03480">
    <property type="entry name" value="DctP"/>
    <property type="match status" value="1"/>
</dbReference>
<name>A0A0D0Q5S8_9RHOB</name>
<accession>A0A0D0Q5S8</accession>
<keyword evidence="6" id="KW-1185">Reference proteome</keyword>
<dbReference type="RefSeq" id="WP_018301234.1">
    <property type="nucleotide sequence ID" value="NZ_KB902276.1"/>
</dbReference>
<evidence type="ECO:0000313" key="5">
    <source>
        <dbReference type="EMBL" id="KIQ69834.1"/>
    </source>
</evidence>
<feature type="signal peptide" evidence="4">
    <location>
        <begin position="1"/>
        <end position="23"/>
    </location>
</feature>
<proteinExistence type="predicted"/>
<comment type="caution">
    <text evidence="5">The sequence shown here is derived from an EMBL/GenBank/DDBJ whole genome shotgun (WGS) entry which is preliminary data.</text>
</comment>
<dbReference type="PANTHER" id="PTHR33376:SF15">
    <property type="entry name" value="BLL6794 PROTEIN"/>
    <property type="match status" value="1"/>
</dbReference>
<dbReference type="InterPro" id="IPR038404">
    <property type="entry name" value="TRAP_DctP_sf"/>
</dbReference>
<dbReference type="eggNOG" id="COG1638">
    <property type="taxonomic scope" value="Bacteria"/>
</dbReference>
<protein>
    <submittedName>
        <fullName evidence="5">TRAP-type C4-dicarboxylate transport system, periplasmic component</fullName>
    </submittedName>
</protein>